<comment type="caution">
    <text evidence="2">The sequence shown here is derived from an EMBL/GenBank/DDBJ whole genome shotgun (WGS) entry which is preliminary data.</text>
</comment>
<feature type="region of interest" description="Disordered" evidence="1">
    <location>
        <begin position="43"/>
        <end position="107"/>
    </location>
</feature>
<name>A0ABD1EDY1_HYPHA</name>
<organism evidence="2 3">
    <name type="scientific">Hypothenemus hampei</name>
    <name type="common">Coffee berry borer</name>
    <dbReference type="NCBI Taxonomy" id="57062"/>
    <lineage>
        <taxon>Eukaryota</taxon>
        <taxon>Metazoa</taxon>
        <taxon>Ecdysozoa</taxon>
        <taxon>Arthropoda</taxon>
        <taxon>Hexapoda</taxon>
        <taxon>Insecta</taxon>
        <taxon>Pterygota</taxon>
        <taxon>Neoptera</taxon>
        <taxon>Endopterygota</taxon>
        <taxon>Coleoptera</taxon>
        <taxon>Polyphaga</taxon>
        <taxon>Cucujiformia</taxon>
        <taxon>Curculionidae</taxon>
        <taxon>Scolytinae</taxon>
        <taxon>Hypothenemus</taxon>
    </lineage>
</organism>
<evidence type="ECO:0000313" key="3">
    <source>
        <dbReference type="Proteomes" id="UP001566132"/>
    </source>
</evidence>
<dbReference type="EMBL" id="JBDJPC010000009">
    <property type="protein sequence ID" value="KAL1492137.1"/>
    <property type="molecule type" value="Genomic_DNA"/>
</dbReference>
<keyword evidence="3" id="KW-1185">Reference proteome</keyword>
<reference evidence="2 3" key="1">
    <citation type="submission" date="2024-05" db="EMBL/GenBank/DDBJ databases">
        <title>Genetic variation in Jamaican populations of the coffee berry borer (Hypothenemus hampei).</title>
        <authorList>
            <person name="Errbii M."/>
            <person name="Myrie A."/>
        </authorList>
    </citation>
    <scope>NUCLEOTIDE SEQUENCE [LARGE SCALE GENOMIC DNA]</scope>
    <source>
        <strain evidence="2">JA-Hopewell-2020-01-JO</strain>
        <tissue evidence="2">Whole body</tissue>
    </source>
</reference>
<evidence type="ECO:0000256" key="1">
    <source>
        <dbReference type="SAM" id="MobiDB-lite"/>
    </source>
</evidence>
<accession>A0ABD1EDY1</accession>
<gene>
    <name evidence="2" type="ORF">ABEB36_012625</name>
</gene>
<proteinExistence type="predicted"/>
<dbReference type="AlphaFoldDB" id="A0ABD1EDY1"/>
<feature type="compositionally biased region" description="Basic and acidic residues" evidence="1">
    <location>
        <begin position="61"/>
        <end position="92"/>
    </location>
</feature>
<sequence length="141" mass="16124">MEFGWTYSRRRYQAGTAVPVPVEKGRRHRWNSERPFTSSNILSVCAPRAPQGPTKSGPTTFHRDHINDRAAETEKNATAKDRDRDPHSESVERGPPQTDSRKSRLLRVPTTDTHTLTHRFKMVLMLCKNHIAIMKGFFIGV</sequence>
<evidence type="ECO:0000313" key="2">
    <source>
        <dbReference type="EMBL" id="KAL1492137.1"/>
    </source>
</evidence>
<dbReference type="Proteomes" id="UP001566132">
    <property type="component" value="Unassembled WGS sequence"/>
</dbReference>
<protein>
    <submittedName>
        <fullName evidence="2">Uncharacterized protein</fullName>
    </submittedName>
</protein>